<evidence type="ECO:0000313" key="3">
    <source>
        <dbReference type="EMBL" id="MBB3047845.1"/>
    </source>
</evidence>
<evidence type="ECO:0000256" key="1">
    <source>
        <dbReference type="SAM" id="SignalP"/>
    </source>
</evidence>
<keyword evidence="4" id="KW-1185">Reference proteome</keyword>
<evidence type="ECO:0000313" key="4">
    <source>
        <dbReference type="Proteomes" id="UP000537130"/>
    </source>
</evidence>
<dbReference type="SUPFAM" id="SSF103515">
    <property type="entry name" value="Autotransporter"/>
    <property type="match status" value="1"/>
</dbReference>
<evidence type="ECO:0000259" key="2">
    <source>
        <dbReference type="PROSITE" id="PS51208"/>
    </source>
</evidence>
<dbReference type="InterPro" id="IPR005546">
    <property type="entry name" value="Autotransporte_beta"/>
</dbReference>
<keyword evidence="1" id="KW-0732">Signal</keyword>
<protein>
    <submittedName>
        <fullName evidence="3">Outer membrane autotransporter protein</fullName>
    </submittedName>
</protein>
<dbReference type="EMBL" id="JACHWY010000002">
    <property type="protein sequence ID" value="MBB3047845.1"/>
    <property type="molecule type" value="Genomic_DNA"/>
</dbReference>
<feature type="domain" description="Autotransporter" evidence="2">
    <location>
        <begin position="96"/>
        <end position="402"/>
    </location>
</feature>
<gene>
    <name evidence="3" type="ORF">FHR99_002111</name>
</gene>
<feature type="chain" id="PRO_5031037985" evidence="1">
    <location>
        <begin position="30"/>
        <end position="402"/>
    </location>
</feature>
<dbReference type="SMART" id="SM00869">
    <property type="entry name" value="Autotransporter"/>
    <property type="match status" value="1"/>
</dbReference>
<dbReference type="AlphaFoldDB" id="A0A7W4W5K4"/>
<dbReference type="RefSeq" id="WP_183410602.1">
    <property type="nucleotide sequence ID" value="NZ_JACHWY010000002.1"/>
</dbReference>
<dbReference type="NCBIfam" id="TIGR01414">
    <property type="entry name" value="autotrans_barl"/>
    <property type="match status" value="1"/>
</dbReference>
<dbReference type="Gene3D" id="2.40.128.130">
    <property type="entry name" value="Autotransporter beta-domain"/>
    <property type="match status" value="1"/>
</dbReference>
<dbReference type="Proteomes" id="UP000537130">
    <property type="component" value="Unassembled WGS sequence"/>
</dbReference>
<accession>A0A7W4W5K4</accession>
<feature type="signal peptide" evidence="1">
    <location>
        <begin position="1"/>
        <end position="29"/>
    </location>
</feature>
<name>A0A7W4W5K4_9GAMM</name>
<dbReference type="InterPro" id="IPR006315">
    <property type="entry name" value="OM_autotransptr_brl_dom"/>
</dbReference>
<dbReference type="InterPro" id="IPR036709">
    <property type="entry name" value="Autotransporte_beta_dom_sf"/>
</dbReference>
<organism evidence="3 4">
    <name type="scientific">Litorivivens lipolytica</name>
    <dbReference type="NCBI Taxonomy" id="1524264"/>
    <lineage>
        <taxon>Bacteria</taxon>
        <taxon>Pseudomonadati</taxon>
        <taxon>Pseudomonadota</taxon>
        <taxon>Gammaproteobacteria</taxon>
        <taxon>Litorivivens</taxon>
    </lineage>
</organism>
<dbReference type="Pfam" id="PF03797">
    <property type="entry name" value="Autotransporter"/>
    <property type="match status" value="1"/>
</dbReference>
<proteinExistence type="predicted"/>
<dbReference type="GO" id="GO:0019867">
    <property type="term" value="C:outer membrane"/>
    <property type="evidence" value="ECO:0007669"/>
    <property type="project" value="InterPro"/>
</dbReference>
<comment type="caution">
    <text evidence="3">The sequence shown here is derived from an EMBL/GenBank/DDBJ whole genome shotgun (WGS) entry which is preliminary data.</text>
</comment>
<dbReference type="PROSITE" id="PS51208">
    <property type="entry name" value="AUTOTRANSPORTER"/>
    <property type="match status" value="1"/>
</dbReference>
<sequence length="402" mass="43806">MFWGRKITAVTGQTLLGATLLTSTNAALAANPAFENFYQQACTSAPSGSQFEARCNTEAANLSGDSESSLTPSHMLSAGDAALLSEEAEKNALSSQLAKIGPLSISAQAGFGEIESDNRDGTNGERGYTTDTEQLAITFDYRHSETLVSGLIFSVQRSELEFDALAPQGAFPALTRAGRYESDALGLTGFVSFSAKNGVFVDGALGYSDIDHDFERNSVFQPGSRTSHIRVNTSADVGGDLQTLHLRTGRYYNHGRATFSPQVSWQYSRTETDSYREDDDNNSGLAMRYESFTQTSSLFSAGGDFHFPVSTDWGLLSLQASLHYFREFDREDESIKAGFVSDTSGSTFEIEGEEPDQSYFQGGVGAILQFSHGWSAYLTYNQLFGHSEYDQYQSALGVRKEL</sequence>
<reference evidence="3 4" key="1">
    <citation type="submission" date="2020-08" db="EMBL/GenBank/DDBJ databases">
        <title>Genomic Encyclopedia of Type Strains, Phase III (KMG-III): the genomes of soil and plant-associated and newly described type strains.</title>
        <authorList>
            <person name="Whitman W."/>
        </authorList>
    </citation>
    <scope>NUCLEOTIDE SEQUENCE [LARGE SCALE GENOMIC DNA]</scope>
    <source>
        <strain evidence="3 4">CECT 8654</strain>
    </source>
</reference>